<comment type="caution">
    <text evidence="2">The sequence shown here is derived from an EMBL/GenBank/DDBJ whole genome shotgun (WGS) entry which is preliminary data.</text>
</comment>
<feature type="domain" description="NadR/Ttd14 AAA" evidence="1">
    <location>
        <begin position="10"/>
        <end position="164"/>
    </location>
</feature>
<keyword evidence="3" id="KW-1185">Reference proteome</keyword>
<dbReference type="PANTHER" id="PTHR37512:SF1">
    <property type="entry name" value="NADR_TTD14 AAA DOMAIN-CONTAINING PROTEIN"/>
    <property type="match status" value="1"/>
</dbReference>
<evidence type="ECO:0000313" key="3">
    <source>
        <dbReference type="Proteomes" id="UP001265550"/>
    </source>
</evidence>
<reference evidence="2 3" key="1">
    <citation type="submission" date="2023-07" db="EMBL/GenBank/DDBJ databases">
        <title>Sorghum-associated microbial communities from plants grown in Nebraska, USA.</title>
        <authorList>
            <person name="Schachtman D."/>
        </authorList>
    </citation>
    <scope>NUCLEOTIDE SEQUENCE [LARGE SCALE GENOMIC DNA]</scope>
    <source>
        <strain evidence="2 3">BE240</strain>
    </source>
</reference>
<dbReference type="EMBL" id="JAVDWE010000010">
    <property type="protein sequence ID" value="MDR7095738.1"/>
    <property type="molecule type" value="Genomic_DNA"/>
</dbReference>
<dbReference type="InterPro" id="IPR038727">
    <property type="entry name" value="NadR/Ttd14_AAA_dom"/>
</dbReference>
<organism evidence="2 3">
    <name type="scientific">Hydrogenophaga laconesensis</name>
    <dbReference type="NCBI Taxonomy" id="1805971"/>
    <lineage>
        <taxon>Bacteria</taxon>
        <taxon>Pseudomonadati</taxon>
        <taxon>Pseudomonadota</taxon>
        <taxon>Betaproteobacteria</taxon>
        <taxon>Burkholderiales</taxon>
        <taxon>Comamonadaceae</taxon>
        <taxon>Hydrogenophaga</taxon>
    </lineage>
</organism>
<dbReference type="SUPFAM" id="SSF52540">
    <property type="entry name" value="P-loop containing nucleoside triphosphate hydrolases"/>
    <property type="match status" value="1"/>
</dbReference>
<dbReference type="InterPro" id="IPR027417">
    <property type="entry name" value="P-loop_NTPase"/>
</dbReference>
<accession>A0ABU1VEK3</accession>
<dbReference type="PANTHER" id="PTHR37512">
    <property type="entry name" value="TRIFUNCTIONAL NAD BIOSYNTHESIS/REGULATOR PROTEIN NADR"/>
    <property type="match status" value="1"/>
</dbReference>
<keyword evidence="2" id="KW-0418">Kinase</keyword>
<dbReference type="RefSeq" id="WP_204732086.1">
    <property type="nucleotide sequence ID" value="NZ_JAVDWE010000010.1"/>
</dbReference>
<name>A0ABU1VEK3_9BURK</name>
<evidence type="ECO:0000313" key="2">
    <source>
        <dbReference type="EMBL" id="MDR7095738.1"/>
    </source>
</evidence>
<proteinExistence type="predicted"/>
<evidence type="ECO:0000259" key="1">
    <source>
        <dbReference type="Pfam" id="PF13521"/>
    </source>
</evidence>
<dbReference type="Gene3D" id="3.40.50.300">
    <property type="entry name" value="P-loop containing nucleotide triphosphate hydrolases"/>
    <property type="match status" value="1"/>
</dbReference>
<dbReference type="Proteomes" id="UP001265550">
    <property type="component" value="Unassembled WGS sequence"/>
</dbReference>
<dbReference type="Pfam" id="PF13521">
    <property type="entry name" value="AAA_28"/>
    <property type="match status" value="1"/>
</dbReference>
<dbReference type="InterPro" id="IPR052735">
    <property type="entry name" value="NAD_biosynth-regulator"/>
</dbReference>
<sequence>MTPRYPAFTVALLGGESSGKTTLAMELQQHLSSAHGLQVVRVTEHLREWSEAAGRAPHAHEQAAVAEAQSQRIAAAQCRPGVDVVLADTTALMVAAYSALYFQDRSLLAPALAAQCHCHLTLLMGLDLPWVPDGLFRDSPSVRDATDGWLRRELQGAGMAFQTVYGQGPARLQQALRALGAALGRPLVAQDPALATGLRPWSCENCSDPDCEHRLFTGLLART</sequence>
<dbReference type="GO" id="GO:0016301">
    <property type="term" value="F:kinase activity"/>
    <property type="evidence" value="ECO:0007669"/>
    <property type="project" value="UniProtKB-KW"/>
</dbReference>
<keyword evidence="2" id="KW-0808">Transferase</keyword>
<protein>
    <submittedName>
        <fullName evidence="2">Nicotinamide riboside kinase</fullName>
    </submittedName>
</protein>
<gene>
    <name evidence="2" type="ORF">J2X09_003490</name>
</gene>